<dbReference type="InParanoid" id="D8QI14"/>
<dbReference type="STRING" id="578458.D8QI14"/>
<feature type="region of interest" description="Disordered" evidence="1">
    <location>
        <begin position="373"/>
        <end position="415"/>
    </location>
</feature>
<sequence>MPIRSSNDAYTHDNAHTRDNLHTRDTDSPSRACALIILFFEMDGIIRFLMHSQSSTPDAQSCPPSIRRAASVVFPPARISFPPAYLVFPLPPNSLPSTTRTSRYLRLAPLVIFRRRAPLVLTPSTAYLVVVDASGPVSIALDKQVPFPSSTHRVPFPSASIGSRYRRHAQVPLPATRASGRALKFRHLRRRAPLVTFDACAGSTHNPPPPLILSLRPSFRALARARHIPPPSSPLPLPSRSPFPSPPFTPSNTYPSPSHALLPVPPFTLRSPSLLLLPPCAFSSVLAALPFSLPPPSCSLPRPSPLSPHLLPCPSPPFPALPHLLPCPSPPLKSLSPRSSLRDHLVCAPRATPPCAFRRTTFLLSSLRDHLPRAPLSSPTLPRSKSLPPPPSPRSSPSSPARSPRIRPDSDRGATFGFRSVGVLIQIGGSDWRKEG</sequence>
<feature type="region of interest" description="Disordered" evidence="1">
    <location>
        <begin position="1"/>
        <end position="27"/>
    </location>
</feature>
<dbReference type="AlphaFoldDB" id="D8QI14"/>
<evidence type="ECO:0000313" key="3">
    <source>
        <dbReference type="Proteomes" id="UP000007431"/>
    </source>
</evidence>
<evidence type="ECO:0000313" key="2">
    <source>
        <dbReference type="EMBL" id="EFI92779.1"/>
    </source>
</evidence>
<feature type="compositionally biased region" description="Pro residues" evidence="1">
    <location>
        <begin position="230"/>
        <end position="249"/>
    </location>
</feature>
<reference evidence="2 3" key="1">
    <citation type="journal article" date="2010" name="Nat. Biotechnol.">
        <title>Genome sequence of the model mushroom Schizophyllum commune.</title>
        <authorList>
            <person name="Ohm R.A."/>
            <person name="de Jong J.F."/>
            <person name="Lugones L.G."/>
            <person name="Aerts A."/>
            <person name="Kothe E."/>
            <person name="Stajich J.E."/>
            <person name="de Vries R.P."/>
            <person name="Record E."/>
            <person name="Levasseur A."/>
            <person name="Baker S.E."/>
            <person name="Bartholomew K.A."/>
            <person name="Coutinho P.M."/>
            <person name="Erdmann S."/>
            <person name="Fowler T.J."/>
            <person name="Gathman A.C."/>
            <person name="Lombard V."/>
            <person name="Henrissat B."/>
            <person name="Knabe N."/>
            <person name="Kuees U."/>
            <person name="Lilly W.W."/>
            <person name="Lindquist E."/>
            <person name="Lucas S."/>
            <person name="Magnuson J.K."/>
            <person name="Piumi F."/>
            <person name="Raudaskoski M."/>
            <person name="Salamov A."/>
            <person name="Schmutz J."/>
            <person name="Schwarze F.W.M.R."/>
            <person name="vanKuyk P.A."/>
            <person name="Horton J.S."/>
            <person name="Grigoriev I.V."/>
            <person name="Woesten H.A.B."/>
        </authorList>
    </citation>
    <scope>NUCLEOTIDE SEQUENCE [LARGE SCALE GENOMIC DNA]</scope>
    <source>
        <strain evidence="3">H4-8 / FGSC 9210</strain>
    </source>
</reference>
<feature type="region of interest" description="Disordered" evidence="1">
    <location>
        <begin position="230"/>
        <end position="250"/>
    </location>
</feature>
<dbReference type="PRINTS" id="PR01217">
    <property type="entry name" value="PRICHEXTENSN"/>
</dbReference>
<keyword evidence="3" id="KW-1185">Reference proteome</keyword>
<feature type="non-terminal residue" evidence="2">
    <location>
        <position position="436"/>
    </location>
</feature>
<proteinExistence type="predicted"/>
<feature type="compositionally biased region" description="Basic and acidic residues" evidence="1">
    <location>
        <begin position="10"/>
        <end position="27"/>
    </location>
</feature>
<accession>D8QI14</accession>
<feature type="compositionally biased region" description="Low complexity" evidence="1">
    <location>
        <begin position="375"/>
        <end position="386"/>
    </location>
</feature>
<dbReference type="Proteomes" id="UP000007431">
    <property type="component" value="Unassembled WGS sequence"/>
</dbReference>
<dbReference type="EMBL" id="GL377312">
    <property type="protein sequence ID" value="EFI92779.1"/>
    <property type="molecule type" value="Genomic_DNA"/>
</dbReference>
<dbReference type="OMA" id="PYPDARF"/>
<name>D8QI14_SCHCM</name>
<protein>
    <submittedName>
        <fullName evidence="2">Uncharacterized protein</fullName>
    </submittedName>
</protein>
<gene>
    <name evidence="2" type="ORF">SCHCODRAFT_113507</name>
</gene>
<organism evidence="3">
    <name type="scientific">Schizophyllum commune (strain H4-8 / FGSC 9210)</name>
    <name type="common">Split gill fungus</name>
    <dbReference type="NCBI Taxonomy" id="578458"/>
    <lineage>
        <taxon>Eukaryota</taxon>
        <taxon>Fungi</taxon>
        <taxon>Dikarya</taxon>
        <taxon>Basidiomycota</taxon>
        <taxon>Agaricomycotina</taxon>
        <taxon>Agaricomycetes</taxon>
        <taxon>Agaricomycetidae</taxon>
        <taxon>Agaricales</taxon>
        <taxon>Schizophyllaceae</taxon>
        <taxon>Schizophyllum</taxon>
    </lineage>
</organism>
<dbReference type="HOGENOM" id="CLU_628754_0_0_1"/>
<evidence type="ECO:0000256" key="1">
    <source>
        <dbReference type="SAM" id="MobiDB-lite"/>
    </source>
</evidence>